<dbReference type="CDD" id="cd04489">
    <property type="entry name" value="ExoVII_LU_OBF"/>
    <property type="match status" value="1"/>
</dbReference>
<dbReference type="KEGG" id="mri:Mal4_35180"/>
<dbReference type="PANTHER" id="PTHR30008">
    <property type="entry name" value="EXODEOXYRIBONUCLEASE 7 LARGE SUBUNIT"/>
    <property type="match status" value="1"/>
</dbReference>
<evidence type="ECO:0000259" key="7">
    <source>
        <dbReference type="Pfam" id="PF02601"/>
    </source>
</evidence>
<dbReference type="InterPro" id="IPR020579">
    <property type="entry name" value="Exonuc_VII_lsu_C"/>
</dbReference>
<proteinExistence type="inferred from homology"/>
<dbReference type="RefSeq" id="WP_145370390.1">
    <property type="nucleotide sequence ID" value="NZ_CP036275.1"/>
</dbReference>
<evidence type="ECO:0000259" key="8">
    <source>
        <dbReference type="Pfam" id="PF13742"/>
    </source>
</evidence>
<evidence type="ECO:0000256" key="5">
    <source>
        <dbReference type="HAMAP-Rule" id="MF_00378"/>
    </source>
</evidence>
<keyword evidence="2 5" id="KW-0540">Nuclease</keyword>
<dbReference type="GO" id="GO:0009318">
    <property type="term" value="C:exodeoxyribonuclease VII complex"/>
    <property type="evidence" value="ECO:0007669"/>
    <property type="project" value="UniProtKB-UniRule"/>
</dbReference>
<dbReference type="HAMAP" id="MF_00378">
    <property type="entry name" value="Exonuc_7_L"/>
    <property type="match status" value="1"/>
</dbReference>
<comment type="similarity">
    <text evidence="5 6">Belongs to the XseA family.</text>
</comment>
<dbReference type="GO" id="GO:0005737">
    <property type="term" value="C:cytoplasm"/>
    <property type="evidence" value="ECO:0007669"/>
    <property type="project" value="UniProtKB-SubCell"/>
</dbReference>
<dbReference type="Proteomes" id="UP000320496">
    <property type="component" value="Chromosome"/>
</dbReference>
<dbReference type="NCBIfam" id="TIGR00237">
    <property type="entry name" value="xseA"/>
    <property type="match status" value="1"/>
</dbReference>
<dbReference type="InterPro" id="IPR025824">
    <property type="entry name" value="OB-fold_nuc-bd_dom"/>
</dbReference>
<evidence type="ECO:0000256" key="1">
    <source>
        <dbReference type="ARBA" id="ARBA00022490"/>
    </source>
</evidence>
<protein>
    <recommendedName>
        <fullName evidence="5">Exodeoxyribonuclease 7 large subunit</fullName>
        <ecNumber evidence="5">3.1.11.6</ecNumber>
    </recommendedName>
    <alternativeName>
        <fullName evidence="5">Exodeoxyribonuclease VII large subunit</fullName>
        <shortName evidence="5">Exonuclease VII large subunit</shortName>
    </alternativeName>
</protein>
<evidence type="ECO:0000256" key="6">
    <source>
        <dbReference type="RuleBase" id="RU004355"/>
    </source>
</evidence>
<feature type="domain" description="OB-fold nucleic acid binding" evidence="8">
    <location>
        <begin position="7"/>
        <end position="99"/>
    </location>
</feature>
<dbReference type="OrthoDB" id="9802795at2"/>
<evidence type="ECO:0000313" key="10">
    <source>
        <dbReference type="Proteomes" id="UP000320496"/>
    </source>
</evidence>
<keyword evidence="1 5" id="KW-0963">Cytoplasm</keyword>
<dbReference type="GO" id="GO:0006308">
    <property type="term" value="P:DNA catabolic process"/>
    <property type="evidence" value="ECO:0007669"/>
    <property type="project" value="UniProtKB-UniRule"/>
</dbReference>
<keyword evidence="10" id="KW-1185">Reference proteome</keyword>
<comment type="function">
    <text evidence="5">Bidirectionally degrades single-stranded DNA into large acid-insoluble oligonucleotides, which are then degraded further into small acid-soluble oligonucleotides.</text>
</comment>
<gene>
    <name evidence="5 9" type="primary">xseA</name>
    <name evidence="9" type="ORF">Mal4_35180</name>
</gene>
<dbReference type="Pfam" id="PF02601">
    <property type="entry name" value="Exonuc_VII_L"/>
    <property type="match status" value="1"/>
</dbReference>
<evidence type="ECO:0000256" key="3">
    <source>
        <dbReference type="ARBA" id="ARBA00022801"/>
    </source>
</evidence>
<comment type="subunit">
    <text evidence="5">Heterooligomer composed of large and small subunits.</text>
</comment>
<feature type="domain" description="Exonuclease VII large subunit C-terminal" evidence="7">
    <location>
        <begin position="123"/>
        <end position="341"/>
    </location>
</feature>
<name>A0A517Z9L8_9PLAN</name>
<dbReference type="EC" id="3.1.11.6" evidence="5"/>
<comment type="catalytic activity">
    <reaction evidence="5 6">
        <text>Exonucleolytic cleavage in either 5'- to 3'- or 3'- to 5'-direction to yield nucleoside 5'-phosphates.</text>
        <dbReference type="EC" id="3.1.11.6"/>
    </reaction>
</comment>
<dbReference type="AlphaFoldDB" id="A0A517Z9L8"/>
<dbReference type="PANTHER" id="PTHR30008:SF0">
    <property type="entry name" value="EXODEOXYRIBONUCLEASE 7 LARGE SUBUNIT"/>
    <property type="match status" value="1"/>
</dbReference>
<comment type="subcellular location">
    <subcellularLocation>
        <location evidence="5 6">Cytoplasm</location>
    </subcellularLocation>
</comment>
<dbReference type="GO" id="GO:0008855">
    <property type="term" value="F:exodeoxyribonuclease VII activity"/>
    <property type="evidence" value="ECO:0007669"/>
    <property type="project" value="UniProtKB-UniRule"/>
</dbReference>
<evidence type="ECO:0000256" key="4">
    <source>
        <dbReference type="ARBA" id="ARBA00022839"/>
    </source>
</evidence>
<dbReference type="Pfam" id="PF13742">
    <property type="entry name" value="tRNA_anti_2"/>
    <property type="match status" value="1"/>
</dbReference>
<accession>A0A517Z9L8</accession>
<dbReference type="InterPro" id="IPR003753">
    <property type="entry name" value="Exonuc_VII_L"/>
</dbReference>
<evidence type="ECO:0000313" key="9">
    <source>
        <dbReference type="EMBL" id="QDU39182.1"/>
    </source>
</evidence>
<sequence>MTAPDVLTVSELTRQIKDCLEGNFPRVAVLGEISNLTRAGSGHVYLTLKDENSQIRGVLWRSRAQRLRFDLKDGLQVVAIGAVEVYGPRGTYQIVCDQMLPQGMGPLELAFRQLQEKLRDEGLFDAERKRPLPHFPKRIAVVTSPTGAAVRDIIQIITRRWSAVDVLVVPVPVQGETAAPKIAAAIRALPEMGDIDVAIVGRGGGSLEDLWAFNEEVVARAIYDSPIPIVSAVGHEIDVSIADFVADKRAHTPSEAAELVVPDRREFGMALDEVERRMIAHLRKRLAYAKEMFRSVADRRVLQQPLSRIHQLAEQLDDLESQLIRGMRNVHRDASSQLAMLSSHLDALSPLKVLSRGYSITTQAETGEVIRRAEQVAEGDEVVTRLESGRLTSRVESIATEE</sequence>
<dbReference type="EMBL" id="CP036275">
    <property type="protein sequence ID" value="QDU39182.1"/>
    <property type="molecule type" value="Genomic_DNA"/>
</dbReference>
<reference evidence="9 10" key="1">
    <citation type="submission" date="2019-02" db="EMBL/GenBank/DDBJ databases">
        <title>Deep-cultivation of Planctomycetes and their phenomic and genomic characterization uncovers novel biology.</title>
        <authorList>
            <person name="Wiegand S."/>
            <person name="Jogler M."/>
            <person name="Boedeker C."/>
            <person name="Pinto D."/>
            <person name="Vollmers J."/>
            <person name="Rivas-Marin E."/>
            <person name="Kohn T."/>
            <person name="Peeters S.H."/>
            <person name="Heuer A."/>
            <person name="Rast P."/>
            <person name="Oberbeckmann S."/>
            <person name="Bunk B."/>
            <person name="Jeske O."/>
            <person name="Meyerdierks A."/>
            <person name="Storesund J.E."/>
            <person name="Kallscheuer N."/>
            <person name="Luecker S."/>
            <person name="Lage O.M."/>
            <person name="Pohl T."/>
            <person name="Merkel B.J."/>
            <person name="Hornburger P."/>
            <person name="Mueller R.-W."/>
            <person name="Bruemmer F."/>
            <person name="Labrenz M."/>
            <person name="Spormann A.M."/>
            <person name="Op den Camp H."/>
            <person name="Overmann J."/>
            <person name="Amann R."/>
            <person name="Jetten M.S.M."/>
            <person name="Mascher T."/>
            <person name="Medema M.H."/>
            <person name="Devos D.P."/>
            <person name="Kaster A.-K."/>
            <person name="Ovreas L."/>
            <person name="Rohde M."/>
            <person name="Galperin M.Y."/>
            <person name="Jogler C."/>
        </authorList>
    </citation>
    <scope>NUCLEOTIDE SEQUENCE [LARGE SCALE GENOMIC DNA]</scope>
    <source>
        <strain evidence="9 10">Mal4</strain>
    </source>
</reference>
<evidence type="ECO:0000256" key="2">
    <source>
        <dbReference type="ARBA" id="ARBA00022722"/>
    </source>
</evidence>
<keyword evidence="3 5" id="KW-0378">Hydrolase</keyword>
<dbReference type="GO" id="GO:0003676">
    <property type="term" value="F:nucleic acid binding"/>
    <property type="evidence" value="ECO:0007669"/>
    <property type="project" value="InterPro"/>
</dbReference>
<organism evidence="9 10">
    <name type="scientific">Maioricimonas rarisocia</name>
    <dbReference type="NCBI Taxonomy" id="2528026"/>
    <lineage>
        <taxon>Bacteria</taxon>
        <taxon>Pseudomonadati</taxon>
        <taxon>Planctomycetota</taxon>
        <taxon>Planctomycetia</taxon>
        <taxon>Planctomycetales</taxon>
        <taxon>Planctomycetaceae</taxon>
        <taxon>Maioricimonas</taxon>
    </lineage>
</organism>
<keyword evidence="4 5" id="KW-0269">Exonuclease</keyword>